<feature type="domain" description="HIG1" evidence="8">
    <location>
        <begin position="381"/>
        <end position="472"/>
    </location>
</feature>
<evidence type="ECO:0000256" key="3">
    <source>
        <dbReference type="ARBA" id="ARBA00022989"/>
    </source>
</evidence>
<dbReference type="InterPro" id="IPR013920">
    <property type="entry name" value="DUF1774_fun"/>
</dbReference>
<dbReference type="InterPro" id="IPR007667">
    <property type="entry name" value="Hypoxia_induced_domain"/>
</dbReference>
<feature type="transmembrane region" description="Helical" evidence="7">
    <location>
        <begin position="225"/>
        <end position="241"/>
    </location>
</feature>
<dbReference type="PANTHER" id="PTHR37992">
    <property type="entry name" value="EXPRESSED PROTEIN"/>
    <property type="match status" value="1"/>
</dbReference>
<feature type="compositionally biased region" description="Low complexity" evidence="6">
    <location>
        <begin position="571"/>
        <end position="587"/>
    </location>
</feature>
<evidence type="ECO:0000259" key="8">
    <source>
        <dbReference type="PROSITE" id="PS51503"/>
    </source>
</evidence>
<evidence type="ECO:0000313" key="9">
    <source>
        <dbReference type="EMBL" id="THH18890.1"/>
    </source>
</evidence>
<keyword evidence="10" id="KW-1185">Reference proteome</keyword>
<gene>
    <name evidence="9" type="ORF">EW146_g2162</name>
</gene>
<comment type="caution">
    <text evidence="9">The sequence shown here is derived from an EMBL/GenBank/DDBJ whole genome shotgun (WGS) entry which is preliminary data.</text>
</comment>
<keyword evidence="4 7" id="KW-0472">Membrane</keyword>
<dbReference type="PROSITE" id="PS51503">
    <property type="entry name" value="HIG1"/>
    <property type="match status" value="1"/>
</dbReference>
<dbReference type="GO" id="GO:0005739">
    <property type="term" value="C:mitochondrion"/>
    <property type="evidence" value="ECO:0007669"/>
    <property type="project" value="UniProtKB-SubCell"/>
</dbReference>
<comment type="subcellular location">
    <subcellularLocation>
        <location evidence="1">Mitochondrion</location>
    </subcellularLocation>
</comment>
<dbReference type="OrthoDB" id="3342455at2759"/>
<dbReference type="Proteomes" id="UP000310158">
    <property type="component" value="Unassembled WGS sequence"/>
</dbReference>
<protein>
    <recommendedName>
        <fullName evidence="8">HIG1 domain-containing protein</fullName>
    </recommendedName>
</protein>
<organism evidence="9 10">
    <name type="scientific">Bondarzewia mesenterica</name>
    <dbReference type="NCBI Taxonomy" id="1095465"/>
    <lineage>
        <taxon>Eukaryota</taxon>
        <taxon>Fungi</taxon>
        <taxon>Dikarya</taxon>
        <taxon>Basidiomycota</taxon>
        <taxon>Agaricomycotina</taxon>
        <taxon>Agaricomycetes</taxon>
        <taxon>Russulales</taxon>
        <taxon>Bondarzewiaceae</taxon>
        <taxon>Bondarzewia</taxon>
    </lineage>
</organism>
<evidence type="ECO:0000256" key="7">
    <source>
        <dbReference type="SAM" id="Phobius"/>
    </source>
</evidence>
<evidence type="ECO:0000256" key="1">
    <source>
        <dbReference type="ARBA" id="ARBA00004173"/>
    </source>
</evidence>
<feature type="transmembrane region" description="Helical" evidence="7">
    <location>
        <begin position="253"/>
        <end position="272"/>
    </location>
</feature>
<feature type="transmembrane region" description="Helical" evidence="7">
    <location>
        <begin position="99"/>
        <end position="120"/>
    </location>
</feature>
<evidence type="ECO:0000256" key="6">
    <source>
        <dbReference type="SAM" id="MobiDB-lite"/>
    </source>
</evidence>
<keyword evidence="5" id="KW-0175">Coiled coil</keyword>
<feature type="transmembrane region" description="Helical" evidence="7">
    <location>
        <begin position="409"/>
        <end position="428"/>
    </location>
</feature>
<evidence type="ECO:0000256" key="2">
    <source>
        <dbReference type="ARBA" id="ARBA00022692"/>
    </source>
</evidence>
<reference evidence="9 10" key="1">
    <citation type="submission" date="2019-02" db="EMBL/GenBank/DDBJ databases">
        <title>Genome sequencing of the rare red list fungi Bondarzewia mesenterica.</title>
        <authorList>
            <person name="Buettner E."/>
            <person name="Kellner H."/>
        </authorList>
    </citation>
    <scope>NUCLEOTIDE SEQUENCE [LARGE SCALE GENOMIC DNA]</scope>
    <source>
        <strain evidence="9 10">DSM 108281</strain>
    </source>
</reference>
<dbReference type="Pfam" id="PF04588">
    <property type="entry name" value="HIG_1_N"/>
    <property type="match status" value="1"/>
</dbReference>
<feature type="compositionally biased region" description="Basic and acidic residues" evidence="6">
    <location>
        <begin position="299"/>
        <end position="312"/>
    </location>
</feature>
<feature type="region of interest" description="Disordered" evidence="6">
    <location>
        <begin position="280"/>
        <end position="312"/>
    </location>
</feature>
<sequence>MDELPIDTSNPAVRDYLSLIRLQVLTPLSLLINIVTVLICSLVVTPSIGQVIKRYPTSISPSPPVIAAFILAIYIGQIGYCLLLVLVSKPETKQTLVKGVGPALVLSNWIMAAWAISWIFRSFLVSTILLGILLLLLLYSNVVIIVYHPPTRARPLDVAFIHAPLRLFLILPLSLLFPYSLFITLGHAWDPAHPDRYTEHQWEGFGVVLGTNILGLLLVTIRRDIVWCVGATWICVSVWASKHKPPSVYITEIMFTVLHPLGLVASVLWVTFAKRQREGRIRLPPDEDTSGSRTQAPENGHEHQERADSVEASRDRLASIPYSYLLQVRNNIDPPTQLKTKRFAFQPFSKIYFQAFANFPSFLPHPRTPAHPLANLRIPFVVVNMSTEHIYSTETYRDKAVRKFKQQPIVPIGAAATTVALIVAMTKMRKGQSSSMNNWLRVRIVTQGLTIGAIVAGSWVYGSQHGSPAQQEQAAVGAVEKAREERAEFEERLRGAEEAHRFESRLNAGLSAREKATGEPVVESKSGDGTAGVADEVVKARARAQAQVKAQQNSQKAQSGGEDLASKKDSGLSSWFSLSSWTGSGKSSGEKSS</sequence>
<feature type="transmembrane region" description="Helical" evidence="7">
    <location>
        <begin position="201"/>
        <end position="218"/>
    </location>
</feature>
<feature type="coiled-coil region" evidence="5">
    <location>
        <begin position="472"/>
        <end position="499"/>
    </location>
</feature>
<accession>A0A4S4M7Q8</accession>
<dbReference type="AlphaFoldDB" id="A0A4S4M7Q8"/>
<feature type="transmembrane region" description="Helical" evidence="7">
    <location>
        <begin position="65"/>
        <end position="87"/>
    </location>
</feature>
<keyword evidence="3 7" id="KW-1133">Transmembrane helix</keyword>
<name>A0A4S4M7Q8_9AGAM</name>
<proteinExistence type="predicted"/>
<keyword evidence="2 7" id="KW-0812">Transmembrane</keyword>
<dbReference type="EMBL" id="SGPL01000061">
    <property type="protein sequence ID" value="THH18890.1"/>
    <property type="molecule type" value="Genomic_DNA"/>
</dbReference>
<evidence type="ECO:0000256" key="4">
    <source>
        <dbReference type="ARBA" id="ARBA00023136"/>
    </source>
</evidence>
<dbReference type="PANTHER" id="PTHR37992:SF1">
    <property type="entry name" value="DUF1774-DOMAIN-CONTAINING PROTEIN"/>
    <property type="match status" value="1"/>
</dbReference>
<evidence type="ECO:0000256" key="5">
    <source>
        <dbReference type="SAM" id="Coils"/>
    </source>
</evidence>
<feature type="region of interest" description="Disordered" evidence="6">
    <location>
        <begin position="544"/>
        <end position="593"/>
    </location>
</feature>
<feature type="transmembrane region" description="Helical" evidence="7">
    <location>
        <begin position="167"/>
        <end position="189"/>
    </location>
</feature>
<feature type="region of interest" description="Disordered" evidence="6">
    <location>
        <begin position="510"/>
        <end position="531"/>
    </location>
</feature>
<evidence type="ECO:0000313" key="10">
    <source>
        <dbReference type="Proteomes" id="UP000310158"/>
    </source>
</evidence>
<dbReference type="Gene3D" id="6.10.140.1320">
    <property type="match status" value="1"/>
</dbReference>
<feature type="transmembrane region" description="Helical" evidence="7">
    <location>
        <begin position="24"/>
        <end position="45"/>
    </location>
</feature>
<feature type="transmembrane region" description="Helical" evidence="7">
    <location>
        <begin position="126"/>
        <end position="147"/>
    </location>
</feature>